<dbReference type="Proteomes" id="UP000251891">
    <property type="component" value="Unassembled WGS sequence"/>
</dbReference>
<reference evidence="3 4" key="1">
    <citation type="submission" date="2018-06" db="EMBL/GenBank/DDBJ databases">
        <title>Actinomadura craniellae sp. nov. isolated from marine sponge Craniella sp.</title>
        <authorList>
            <person name="Li L."/>
            <person name="Xu Q.H."/>
            <person name="Lin H.W."/>
            <person name="Lu Y.H."/>
        </authorList>
    </citation>
    <scope>NUCLEOTIDE SEQUENCE [LARGE SCALE GENOMIC DNA]</scope>
    <source>
        <strain evidence="3 4">LHW63021</strain>
    </source>
</reference>
<proteinExistence type="predicted"/>
<evidence type="ECO:0000256" key="1">
    <source>
        <dbReference type="SAM" id="MobiDB-lite"/>
    </source>
</evidence>
<gene>
    <name evidence="3" type="ORF">DPM19_09385</name>
</gene>
<evidence type="ECO:0000259" key="2">
    <source>
        <dbReference type="Pfam" id="PF00561"/>
    </source>
</evidence>
<dbReference type="InterPro" id="IPR050471">
    <property type="entry name" value="AB_hydrolase"/>
</dbReference>
<keyword evidence="4" id="KW-1185">Reference proteome</keyword>
<sequence>MVTTGGRRASGRDRPSGGHPRTAVLAVPFGGERCQSEEGTAAAPRSGRPPRSEGGRRRRVVRLIDAGDGRKLAVETWGAPDGMPVFLLHGTPGSRSGPRPRDIVLHRLGVRLISYDRPGYGRSDRQPGRTVADAARDVETIATALGVERFGVVGRSGGGPHALACAARLRRRVVRVAALVSLAPGDADGLDWYGGMNDSNRREYRTTDDDVDFLAADLIDRAKQIQEDPDSLVRRLLPELERADRRVVEDVGLRRLLGQTYREAVRLGADGWIDDVLAFRRDWGFELPAIRVPVLLWHGAEDMFSPVGHTRWLAERIPGALLRVEPGLAHFGAVEILPRILAWIAEPAASRPEAAGLRTAADPGRAAASGLPAG</sequence>
<keyword evidence="3" id="KW-0378">Hydrolase</keyword>
<dbReference type="OrthoDB" id="9800988at2"/>
<dbReference type="Gene3D" id="3.40.50.1820">
    <property type="entry name" value="alpha/beta hydrolase"/>
    <property type="match status" value="1"/>
</dbReference>
<feature type="region of interest" description="Disordered" evidence="1">
    <location>
        <begin position="1"/>
        <end position="59"/>
    </location>
</feature>
<evidence type="ECO:0000313" key="3">
    <source>
        <dbReference type="EMBL" id="RAY15951.1"/>
    </source>
</evidence>
<protein>
    <submittedName>
        <fullName evidence="3">Alpha/beta hydrolase</fullName>
    </submittedName>
</protein>
<dbReference type="SUPFAM" id="SSF53474">
    <property type="entry name" value="alpha/beta-Hydrolases"/>
    <property type="match status" value="1"/>
</dbReference>
<dbReference type="PANTHER" id="PTHR43433:SF10">
    <property type="entry name" value="AB HYDROLASE-1 DOMAIN-CONTAINING PROTEIN"/>
    <property type="match status" value="1"/>
</dbReference>
<organism evidence="3 4">
    <name type="scientific">Actinomadura craniellae</name>
    <dbReference type="NCBI Taxonomy" id="2231787"/>
    <lineage>
        <taxon>Bacteria</taxon>
        <taxon>Bacillati</taxon>
        <taxon>Actinomycetota</taxon>
        <taxon>Actinomycetes</taxon>
        <taxon>Streptosporangiales</taxon>
        <taxon>Thermomonosporaceae</taxon>
        <taxon>Actinomadura</taxon>
    </lineage>
</organism>
<feature type="domain" description="AB hydrolase-1" evidence="2">
    <location>
        <begin position="84"/>
        <end position="332"/>
    </location>
</feature>
<accession>A0A365HA40</accession>
<dbReference type="InterPro" id="IPR029058">
    <property type="entry name" value="AB_hydrolase_fold"/>
</dbReference>
<evidence type="ECO:0000313" key="4">
    <source>
        <dbReference type="Proteomes" id="UP000251891"/>
    </source>
</evidence>
<name>A0A365HA40_9ACTN</name>
<dbReference type="Pfam" id="PF00561">
    <property type="entry name" value="Abhydrolase_1"/>
    <property type="match status" value="1"/>
</dbReference>
<dbReference type="GO" id="GO:0016787">
    <property type="term" value="F:hydrolase activity"/>
    <property type="evidence" value="ECO:0007669"/>
    <property type="project" value="UniProtKB-KW"/>
</dbReference>
<comment type="caution">
    <text evidence="3">The sequence shown here is derived from an EMBL/GenBank/DDBJ whole genome shotgun (WGS) entry which is preliminary data.</text>
</comment>
<dbReference type="InterPro" id="IPR000073">
    <property type="entry name" value="AB_hydrolase_1"/>
</dbReference>
<feature type="region of interest" description="Disordered" evidence="1">
    <location>
        <begin position="355"/>
        <end position="374"/>
    </location>
</feature>
<dbReference type="EMBL" id="QLYX01000003">
    <property type="protein sequence ID" value="RAY15951.1"/>
    <property type="molecule type" value="Genomic_DNA"/>
</dbReference>
<dbReference type="AlphaFoldDB" id="A0A365HA40"/>
<dbReference type="PANTHER" id="PTHR43433">
    <property type="entry name" value="HYDROLASE, ALPHA/BETA FOLD FAMILY PROTEIN"/>
    <property type="match status" value="1"/>
</dbReference>